<evidence type="ECO:0000313" key="1">
    <source>
        <dbReference type="EMBL" id="CAH1239781.1"/>
    </source>
</evidence>
<organism evidence="1 2">
    <name type="scientific">Branchiostoma lanceolatum</name>
    <name type="common">Common lancelet</name>
    <name type="synonym">Amphioxus lanceolatum</name>
    <dbReference type="NCBI Taxonomy" id="7740"/>
    <lineage>
        <taxon>Eukaryota</taxon>
        <taxon>Metazoa</taxon>
        <taxon>Chordata</taxon>
        <taxon>Cephalochordata</taxon>
        <taxon>Leptocardii</taxon>
        <taxon>Amphioxiformes</taxon>
        <taxon>Branchiostomatidae</taxon>
        <taxon>Branchiostoma</taxon>
    </lineage>
</organism>
<name>A0A8J9YR92_BRALA</name>
<reference evidence="1" key="1">
    <citation type="submission" date="2022-01" db="EMBL/GenBank/DDBJ databases">
        <authorList>
            <person name="Braso-Vives M."/>
        </authorList>
    </citation>
    <scope>NUCLEOTIDE SEQUENCE</scope>
</reference>
<dbReference type="EMBL" id="OV696696">
    <property type="protein sequence ID" value="CAH1239781.1"/>
    <property type="molecule type" value="Genomic_DNA"/>
</dbReference>
<accession>A0A8J9YR92</accession>
<evidence type="ECO:0000313" key="2">
    <source>
        <dbReference type="Proteomes" id="UP000838412"/>
    </source>
</evidence>
<dbReference type="Proteomes" id="UP000838412">
    <property type="component" value="Chromosome 11"/>
</dbReference>
<sequence>MKLLEACRSTWEVLFFAWTLKGDTDQAQSRSGSRQILQELSPTDLSFFTGGAERRTCRRRDGDVTVKEWGSCRVNPRPPP</sequence>
<protein>
    <submittedName>
        <fullName evidence="1">Hypp5882 protein</fullName>
    </submittedName>
</protein>
<keyword evidence="2" id="KW-1185">Reference proteome</keyword>
<dbReference type="AlphaFoldDB" id="A0A8J9YR92"/>
<dbReference type="OrthoDB" id="10495453at2759"/>
<gene>
    <name evidence="1" type="primary">Hypp5882</name>
    <name evidence="1" type="ORF">BLAG_LOCUS3971</name>
</gene>
<proteinExistence type="predicted"/>